<reference evidence="2 3" key="1">
    <citation type="journal article" date="2018" name="Nat. Ecol. Evol.">
        <title>Shark genomes provide insights into elasmobranch evolution and the origin of vertebrates.</title>
        <authorList>
            <person name="Hara Y"/>
            <person name="Yamaguchi K"/>
            <person name="Onimaru K"/>
            <person name="Kadota M"/>
            <person name="Koyanagi M"/>
            <person name="Keeley SD"/>
            <person name="Tatsumi K"/>
            <person name="Tanaka K"/>
            <person name="Motone F"/>
            <person name="Kageyama Y"/>
            <person name="Nozu R"/>
            <person name="Adachi N"/>
            <person name="Nishimura O"/>
            <person name="Nakagawa R"/>
            <person name="Tanegashima C"/>
            <person name="Kiyatake I"/>
            <person name="Matsumoto R"/>
            <person name="Murakumo K"/>
            <person name="Nishida K"/>
            <person name="Terakita A"/>
            <person name="Kuratani S"/>
            <person name="Sato K"/>
            <person name="Hyodo S Kuraku.S."/>
        </authorList>
    </citation>
    <scope>NUCLEOTIDE SEQUENCE [LARGE SCALE GENOMIC DNA]</scope>
</reference>
<dbReference type="InterPro" id="IPR003961">
    <property type="entry name" value="FN3_dom"/>
</dbReference>
<dbReference type="AlphaFoldDB" id="A0A401NK82"/>
<dbReference type="Proteomes" id="UP000288216">
    <property type="component" value="Unassembled WGS sequence"/>
</dbReference>
<dbReference type="InterPro" id="IPR036116">
    <property type="entry name" value="FN3_sf"/>
</dbReference>
<dbReference type="Pfam" id="PF00041">
    <property type="entry name" value="fn3"/>
    <property type="match status" value="1"/>
</dbReference>
<dbReference type="PROSITE" id="PS50853">
    <property type="entry name" value="FN3"/>
    <property type="match status" value="1"/>
</dbReference>
<dbReference type="EMBL" id="BFAA01003776">
    <property type="protein sequence ID" value="GCB61321.1"/>
    <property type="molecule type" value="Genomic_DNA"/>
</dbReference>
<proteinExistence type="predicted"/>
<organism evidence="2 3">
    <name type="scientific">Scyliorhinus torazame</name>
    <name type="common">Cloudy catshark</name>
    <name type="synonym">Catulus torazame</name>
    <dbReference type="NCBI Taxonomy" id="75743"/>
    <lineage>
        <taxon>Eukaryota</taxon>
        <taxon>Metazoa</taxon>
        <taxon>Chordata</taxon>
        <taxon>Craniata</taxon>
        <taxon>Vertebrata</taxon>
        <taxon>Chondrichthyes</taxon>
        <taxon>Elasmobranchii</taxon>
        <taxon>Galeomorphii</taxon>
        <taxon>Galeoidea</taxon>
        <taxon>Carcharhiniformes</taxon>
        <taxon>Scyliorhinidae</taxon>
        <taxon>Scyliorhinus</taxon>
    </lineage>
</organism>
<sequence length="106" mass="11537">MTPGTLSLTSTSTTSAVILWAPLQSMSALRDCSLHYYSIGRPSTVHTVSLASAYTESRITGLEPDTTYTVSVECDSPFTRALRSQSLNVTTLPCMYKIDPLSQLEN</sequence>
<dbReference type="InterPro" id="IPR013783">
    <property type="entry name" value="Ig-like_fold"/>
</dbReference>
<accession>A0A401NK82</accession>
<keyword evidence="3" id="KW-1185">Reference proteome</keyword>
<dbReference type="SUPFAM" id="SSF49265">
    <property type="entry name" value="Fibronectin type III"/>
    <property type="match status" value="1"/>
</dbReference>
<evidence type="ECO:0000259" key="1">
    <source>
        <dbReference type="PROSITE" id="PS50853"/>
    </source>
</evidence>
<gene>
    <name evidence="2" type="ORF">scyTo_0009313</name>
</gene>
<evidence type="ECO:0000313" key="2">
    <source>
        <dbReference type="EMBL" id="GCB61321.1"/>
    </source>
</evidence>
<feature type="domain" description="Fibronectin type-III" evidence="1">
    <location>
        <begin position="2"/>
        <end position="94"/>
    </location>
</feature>
<comment type="caution">
    <text evidence="2">The sequence shown here is derived from an EMBL/GenBank/DDBJ whole genome shotgun (WGS) entry which is preliminary data.</text>
</comment>
<name>A0A401NK82_SCYTO</name>
<protein>
    <recommendedName>
        <fullName evidence="1">Fibronectin type-III domain-containing protein</fullName>
    </recommendedName>
</protein>
<dbReference type="Gene3D" id="2.60.40.10">
    <property type="entry name" value="Immunoglobulins"/>
    <property type="match status" value="1"/>
</dbReference>
<evidence type="ECO:0000313" key="3">
    <source>
        <dbReference type="Proteomes" id="UP000288216"/>
    </source>
</evidence>